<reference evidence="1" key="1">
    <citation type="journal article" date="2023" name="Mol. Ecol. Resour.">
        <title>Chromosome-level genome assembly of a triploid poplar Populus alba 'Berolinensis'.</title>
        <authorList>
            <person name="Chen S."/>
            <person name="Yu Y."/>
            <person name="Wang X."/>
            <person name="Wang S."/>
            <person name="Zhang T."/>
            <person name="Zhou Y."/>
            <person name="He R."/>
            <person name="Meng N."/>
            <person name="Wang Y."/>
            <person name="Liu W."/>
            <person name="Liu Z."/>
            <person name="Liu J."/>
            <person name="Guo Q."/>
            <person name="Huang H."/>
            <person name="Sederoff R.R."/>
            <person name="Wang G."/>
            <person name="Qu G."/>
            <person name="Chen S."/>
        </authorList>
    </citation>
    <scope>NUCLEOTIDE SEQUENCE</scope>
    <source>
        <strain evidence="1">SC-2020</strain>
    </source>
</reference>
<dbReference type="AlphaFoldDB" id="A0AAD6MGF7"/>
<dbReference type="EMBL" id="JAQIZT010000009">
    <property type="protein sequence ID" value="KAJ6985063.1"/>
    <property type="molecule type" value="Genomic_DNA"/>
</dbReference>
<dbReference type="Proteomes" id="UP001164929">
    <property type="component" value="Chromosome 9"/>
</dbReference>
<keyword evidence="2" id="KW-1185">Reference proteome</keyword>
<organism evidence="1 2">
    <name type="scientific">Populus alba x Populus x berolinensis</name>
    <dbReference type="NCBI Taxonomy" id="444605"/>
    <lineage>
        <taxon>Eukaryota</taxon>
        <taxon>Viridiplantae</taxon>
        <taxon>Streptophyta</taxon>
        <taxon>Embryophyta</taxon>
        <taxon>Tracheophyta</taxon>
        <taxon>Spermatophyta</taxon>
        <taxon>Magnoliopsida</taxon>
        <taxon>eudicotyledons</taxon>
        <taxon>Gunneridae</taxon>
        <taxon>Pentapetalae</taxon>
        <taxon>rosids</taxon>
        <taxon>fabids</taxon>
        <taxon>Malpighiales</taxon>
        <taxon>Salicaceae</taxon>
        <taxon>Saliceae</taxon>
        <taxon>Populus</taxon>
    </lineage>
</organism>
<comment type="caution">
    <text evidence="1">The sequence shown here is derived from an EMBL/GenBank/DDBJ whole genome shotgun (WGS) entry which is preliminary data.</text>
</comment>
<name>A0AAD6MGF7_9ROSI</name>
<gene>
    <name evidence="1" type="ORF">NC653_023139</name>
</gene>
<accession>A0AAD6MGF7</accession>
<evidence type="ECO:0000313" key="2">
    <source>
        <dbReference type="Proteomes" id="UP001164929"/>
    </source>
</evidence>
<sequence length="88" mass="9586">MGMVPILRASISRSLRIHVPNISLSNLNSIPKKNELFCTFIRNQNNSAVERGGDDAFFVHDYNGGVVAVAGGVSGYETVHNSRIRQGN</sequence>
<evidence type="ECO:0000313" key="1">
    <source>
        <dbReference type="EMBL" id="KAJ6985063.1"/>
    </source>
</evidence>
<proteinExistence type="predicted"/>
<protein>
    <submittedName>
        <fullName evidence="1">Protein phosphatase 2C 26</fullName>
    </submittedName>
</protein>